<evidence type="ECO:0000313" key="1">
    <source>
        <dbReference type="EMBL" id="SFB27797.1"/>
    </source>
</evidence>
<accession>A0A1I0ZQH2</accession>
<dbReference type="Pfam" id="PF04245">
    <property type="entry name" value="NA37"/>
    <property type="match status" value="1"/>
</dbReference>
<dbReference type="Proteomes" id="UP000198790">
    <property type="component" value="Unassembled WGS sequence"/>
</dbReference>
<dbReference type="EMBL" id="FOKK01000006">
    <property type="protein sequence ID" value="SFB27797.1"/>
    <property type="molecule type" value="Genomic_DNA"/>
</dbReference>
<name>A0A1I0ZQH2_9BACT</name>
<protein>
    <recommendedName>
        <fullName evidence="3">Nucleoid-associated protein</fullName>
    </recommendedName>
</protein>
<keyword evidence="2" id="KW-1185">Reference proteome</keyword>
<evidence type="ECO:0008006" key="3">
    <source>
        <dbReference type="Google" id="ProtNLM"/>
    </source>
</evidence>
<dbReference type="RefSeq" id="WP_092897030.1">
    <property type="nucleotide sequence ID" value="NZ_FOKK01000006.1"/>
</dbReference>
<gene>
    <name evidence="1" type="ORF">SAMN04489723_106243</name>
</gene>
<dbReference type="AlphaFoldDB" id="A0A1I0ZQH2"/>
<reference evidence="1 2" key="1">
    <citation type="submission" date="2016-10" db="EMBL/GenBank/DDBJ databases">
        <authorList>
            <person name="de Groot N.N."/>
        </authorList>
    </citation>
    <scope>NUCLEOTIDE SEQUENCE [LARGE SCALE GENOMIC DNA]</scope>
    <source>
        <strain evidence="1 2">DSM 23399</strain>
    </source>
</reference>
<evidence type="ECO:0000313" key="2">
    <source>
        <dbReference type="Proteomes" id="UP000198790"/>
    </source>
</evidence>
<dbReference type="OrthoDB" id="9153118at2"/>
<proteinExistence type="predicted"/>
<dbReference type="STRING" id="237018.SAMN04489723_106243"/>
<sequence length="345" mass="40435">MQNITFGQINKLIVHYVGNKNNGDGVRFSDILTDYDKIEVYFKQLANNSFKFDELYRFFFLPNLDLNPVNQFVSSIFKNIDSFIEQSQNVGRYLYDKSTHPQIKSGELCVIYFNNCEINNEIVDCIGIFKSENKDTVLKVNNKENGFELIDEKGINTNKLDKGCLIFNTGKESGFLISVVDNTNRSSEAQYWKDDFLGVQPIKNDFHQTNQFLGIAKQFVTKQLSKDFEVSKTDKIDFLNRSVDYFKKHETFDKQEFESEVFADSSVIESFRKFDQTYRQEKEVEVSDNFEISAQAVKKQARVFRKILKLDKNFDIYIHGNRELIEQGIDENGRKYYKIYYENEA</sequence>
<organism evidence="1 2">
    <name type="scientific">Algoriphagus aquimarinus</name>
    <dbReference type="NCBI Taxonomy" id="237018"/>
    <lineage>
        <taxon>Bacteria</taxon>
        <taxon>Pseudomonadati</taxon>
        <taxon>Bacteroidota</taxon>
        <taxon>Cytophagia</taxon>
        <taxon>Cytophagales</taxon>
        <taxon>Cyclobacteriaceae</taxon>
        <taxon>Algoriphagus</taxon>
    </lineage>
</organism>
<dbReference type="GO" id="GO:0009295">
    <property type="term" value="C:nucleoid"/>
    <property type="evidence" value="ECO:0007669"/>
    <property type="project" value="InterPro"/>
</dbReference>
<dbReference type="InterPro" id="IPR007358">
    <property type="entry name" value="Nucleoid_associated_NdpA"/>
</dbReference>